<evidence type="ECO:0000313" key="2">
    <source>
        <dbReference type="EMBL" id="MEJ1088681.1"/>
    </source>
</evidence>
<feature type="region of interest" description="Disordered" evidence="1">
    <location>
        <begin position="1"/>
        <end position="66"/>
    </location>
</feature>
<feature type="compositionally biased region" description="Basic and acidic residues" evidence="1">
    <location>
        <begin position="16"/>
        <end position="43"/>
    </location>
</feature>
<dbReference type="RefSeq" id="WP_337332337.1">
    <property type="nucleotide sequence ID" value="NZ_JBBDGM010000007.1"/>
</dbReference>
<evidence type="ECO:0000313" key="3">
    <source>
        <dbReference type="Proteomes" id="UP001371224"/>
    </source>
</evidence>
<reference evidence="2 3" key="1">
    <citation type="submission" date="2024-02" db="EMBL/GenBank/DDBJ databases">
        <authorList>
            <person name="Saticioglu I.B."/>
        </authorList>
    </citation>
    <scope>NUCLEOTIDE SEQUENCE [LARGE SCALE GENOMIC DNA]</scope>
    <source>
        <strain evidence="2 3">Mu-80</strain>
    </source>
</reference>
<organism evidence="2 3">
    <name type="scientific">Microbacterium bandirmense</name>
    <dbReference type="NCBI Taxonomy" id="3122050"/>
    <lineage>
        <taxon>Bacteria</taxon>
        <taxon>Bacillati</taxon>
        <taxon>Actinomycetota</taxon>
        <taxon>Actinomycetes</taxon>
        <taxon>Micrococcales</taxon>
        <taxon>Microbacteriaceae</taxon>
        <taxon>Microbacterium</taxon>
    </lineage>
</organism>
<name>A0ABU8LCH1_9MICO</name>
<gene>
    <name evidence="2" type="ORF">WDU99_10165</name>
</gene>
<dbReference type="Proteomes" id="UP001371224">
    <property type="component" value="Unassembled WGS sequence"/>
</dbReference>
<dbReference type="EMBL" id="JBBDGM010000007">
    <property type="protein sequence ID" value="MEJ1088681.1"/>
    <property type="molecule type" value="Genomic_DNA"/>
</dbReference>
<evidence type="ECO:0000256" key="1">
    <source>
        <dbReference type="SAM" id="MobiDB-lite"/>
    </source>
</evidence>
<keyword evidence="3" id="KW-1185">Reference proteome</keyword>
<sequence length="66" mass="6848">MSGTEQQDDSTAPGEYAREVEEPSTEKEPGEEPKAPKEHDPQPDHQAVGIGVVDGAQSDAAGSGES</sequence>
<proteinExistence type="predicted"/>
<accession>A0ABU8LCH1</accession>
<protein>
    <submittedName>
        <fullName evidence="2">Uncharacterized protein</fullName>
    </submittedName>
</protein>
<comment type="caution">
    <text evidence="2">The sequence shown here is derived from an EMBL/GenBank/DDBJ whole genome shotgun (WGS) entry which is preliminary data.</text>
</comment>